<keyword evidence="2" id="KW-0472">Membrane</keyword>
<evidence type="ECO:0000256" key="1">
    <source>
        <dbReference type="SAM" id="MobiDB-lite"/>
    </source>
</evidence>
<dbReference type="eggNOG" id="ENOG502QQ2N">
    <property type="taxonomic scope" value="Eukaryota"/>
</dbReference>
<dbReference type="GO" id="GO:0004366">
    <property type="term" value="F:glycerol-3-phosphate O-acyltransferase activity"/>
    <property type="evidence" value="ECO:0007669"/>
    <property type="project" value="TreeGrafter"/>
</dbReference>
<gene>
    <name evidence="4" type="ORF">SPOG_03014</name>
</gene>
<evidence type="ECO:0000313" key="4">
    <source>
        <dbReference type="EMBL" id="EPY53752.1"/>
    </source>
</evidence>
<feature type="compositionally biased region" description="Basic and acidic residues" evidence="1">
    <location>
        <begin position="651"/>
        <end position="662"/>
    </location>
</feature>
<dbReference type="SUPFAM" id="SSF69593">
    <property type="entry name" value="Glycerol-3-phosphate (1)-acyltransferase"/>
    <property type="match status" value="2"/>
</dbReference>
<dbReference type="CDD" id="cd07992">
    <property type="entry name" value="LPLAT_AAK14816-like"/>
    <property type="match status" value="1"/>
</dbReference>
<accession>S9X973</accession>
<feature type="region of interest" description="Disordered" evidence="1">
    <location>
        <begin position="651"/>
        <end position="676"/>
    </location>
</feature>
<dbReference type="Proteomes" id="UP000015464">
    <property type="component" value="Unassembled WGS sequence"/>
</dbReference>
<proteinExistence type="predicted"/>
<dbReference type="PANTHER" id="PTHR31605:SF0">
    <property type="entry name" value="GLYCEROL-3-PHOSPHATE O-ACYLTRANSFERASE 1"/>
    <property type="match status" value="1"/>
</dbReference>
<dbReference type="Pfam" id="PF01553">
    <property type="entry name" value="Acyltransferase"/>
    <property type="match status" value="1"/>
</dbReference>
<feature type="transmembrane region" description="Helical" evidence="2">
    <location>
        <begin position="448"/>
        <end position="470"/>
    </location>
</feature>
<feature type="domain" description="Phospholipid/glycerol acyltransferase" evidence="3">
    <location>
        <begin position="40"/>
        <end position="250"/>
    </location>
</feature>
<dbReference type="OMA" id="IMALGCM"/>
<dbReference type="EMBL" id="KE546988">
    <property type="protein sequence ID" value="EPY53752.1"/>
    <property type="molecule type" value="Genomic_DNA"/>
</dbReference>
<dbReference type="InterPro" id="IPR002123">
    <property type="entry name" value="Plipid/glycerol_acylTrfase"/>
</dbReference>
<evidence type="ECO:0000259" key="3">
    <source>
        <dbReference type="SMART" id="SM00563"/>
    </source>
</evidence>
<name>S9X973_SCHCR</name>
<feature type="transmembrane region" description="Helical" evidence="2">
    <location>
        <begin position="6"/>
        <end position="22"/>
    </location>
</feature>
<dbReference type="GO" id="GO:0016287">
    <property type="term" value="F:glycerone-phosphate O-acyltransferase activity"/>
    <property type="evidence" value="ECO:0007669"/>
    <property type="project" value="TreeGrafter"/>
</dbReference>
<protein>
    <submittedName>
        <fullName evidence="4">Glycerol-3-phosphate O-acyltransferase</fullName>
    </submittedName>
</protein>
<organism evidence="4 5">
    <name type="scientific">Schizosaccharomyces cryophilus (strain OY26 / ATCC MYA-4695 / CBS 11777 / NBRC 106824 / NRRL Y48691)</name>
    <name type="common">Fission yeast</name>
    <dbReference type="NCBI Taxonomy" id="653667"/>
    <lineage>
        <taxon>Eukaryota</taxon>
        <taxon>Fungi</taxon>
        <taxon>Dikarya</taxon>
        <taxon>Ascomycota</taxon>
        <taxon>Taphrinomycotina</taxon>
        <taxon>Schizosaccharomycetes</taxon>
        <taxon>Schizosaccharomycetales</taxon>
        <taxon>Schizosaccharomycetaceae</taxon>
        <taxon>Schizosaccharomyces</taxon>
    </lineage>
</organism>
<dbReference type="GeneID" id="25037335"/>
<keyword evidence="2" id="KW-1133">Transmembrane helix</keyword>
<dbReference type="SMART" id="SM00563">
    <property type="entry name" value="PlsC"/>
    <property type="match status" value="1"/>
</dbReference>
<reference evidence="4 5" key="1">
    <citation type="journal article" date="2011" name="Science">
        <title>Comparative functional genomics of the fission yeasts.</title>
        <authorList>
            <person name="Rhind N."/>
            <person name="Chen Z."/>
            <person name="Yassour M."/>
            <person name="Thompson D.A."/>
            <person name="Haas B.J."/>
            <person name="Habib N."/>
            <person name="Wapinski I."/>
            <person name="Roy S."/>
            <person name="Lin M.F."/>
            <person name="Heiman D.I."/>
            <person name="Young S.K."/>
            <person name="Furuya K."/>
            <person name="Guo Y."/>
            <person name="Pidoux A."/>
            <person name="Chen H.M."/>
            <person name="Robbertse B."/>
            <person name="Goldberg J.M."/>
            <person name="Aoki K."/>
            <person name="Bayne E.H."/>
            <person name="Berlin A.M."/>
            <person name="Desjardins C.A."/>
            <person name="Dobbs E."/>
            <person name="Dukaj L."/>
            <person name="Fan L."/>
            <person name="FitzGerald M.G."/>
            <person name="French C."/>
            <person name="Gujja S."/>
            <person name="Hansen K."/>
            <person name="Keifenheim D."/>
            <person name="Levin J.Z."/>
            <person name="Mosher R.A."/>
            <person name="Mueller C.A."/>
            <person name="Pfiffner J."/>
            <person name="Priest M."/>
            <person name="Russ C."/>
            <person name="Smialowska A."/>
            <person name="Swoboda P."/>
            <person name="Sykes S.M."/>
            <person name="Vaughn M."/>
            <person name="Vengrova S."/>
            <person name="Yoder R."/>
            <person name="Zeng Q."/>
            <person name="Allshire R."/>
            <person name="Baulcombe D."/>
            <person name="Birren B.W."/>
            <person name="Brown W."/>
            <person name="Ekwall K."/>
            <person name="Kellis M."/>
            <person name="Leatherwood J."/>
            <person name="Levin H."/>
            <person name="Margalit H."/>
            <person name="Martienssen R."/>
            <person name="Nieduszynski C.A."/>
            <person name="Spatafora J.W."/>
            <person name="Friedman N."/>
            <person name="Dalgaard J.Z."/>
            <person name="Baumann P."/>
            <person name="Niki H."/>
            <person name="Regev A."/>
            <person name="Nusbaum C."/>
        </authorList>
    </citation>
    <scope>NUCLEOTIDE SEQUENCE [LARGE SCALE GENOMIC DNA]</scope>
    <source>
        <strain evidence="5">OY26 / ATCC MYA-4695 / CBS 11777 / NBRC 106824 / NRRL Y48691</strain>
    </source>
</reference>
<evidence type="ECO:0000313" key="5">
    <source>
        <dbReference type="Proteomes" id="UP000015464"/>
    </source>
</evidence>
<sequence length="676" mass="76873">MNHPFIYDTILWILSILIDFFFREVKTRGAFRVPRKGPILLVAAPHANQFVDPLILMLQLRREVNRRTSTLVAAKSYRQKIIGAFSRAFGAIPVERAQDLAIRGKGKIFILPNGDQTEVHGKDTEFTNHRPGDTIILPNNSGSTHIASIESDNLIRIKREFREEDAVRVLHSAEGCTYKVAPEINQAVVFDNVRRRLVDGACIAIFPEGGSHDRPEMLPLKAGVAIMALETLSQNPDCGLQIVSCGMNYFHPHRFRSRAVLEFGSPLSIPEEYIQLYKDGNRRQAIQGVLDMIYGSLLSVTVQTPDYETLMVIQACRRLYKPAHVQISLPKVVDLNRKLITGYNHFKNDPRVIRLHDRILLYNRQLYRLGIRDHQVQGLRYSRFLILYKLLYSCCKLFLLALGALPGAILFSPVFIAAKRISVRKAEEALRGSTVKIQGRDILATWKLLVALGMTPILYSFYALLCCYFIYSYKLIPHSSVFVYAIPIISSVLFPMVTYAALRFGEVAVDIYKSIRPLFLALIPSKANAVYILQHEREELVAEVTDVINTLGPELFPDFDAHRLVPEKQERPSRYTRRLSSSVESDVDNLSQLHETDMNADAKDYILSQGDVYLYSPYPRELTSSTPEEEIGNENKAYLIRKALRERMGLRMSQKNDSREFTPDGVFSESDDQLSD</sequence>
<dbReference type="AlphaFoldDB" id="S9X973"/>
<dbReference type="HOGENOM" id="CLU_007860_1_0_1"/>
<dbReference type="PANTHER" id="PTHR31605">
    <property type="entry name" value="GLYCEROL-3-PHOSPHATE O-ACYLTRANSFERASE 1"/>
    <property type="match status" value="1"/>
</dbReference>
<keyword evidence="5" id="KW-1185">Reference proteome</keyword>
<evidence type="ECO:0000256" key="2">
    <source>
        <dbReference type="SAM" id="Phobius"/>
    </source>
</evidence>
<dbReference type="RefSeq" id="XP_013021129.1">
    <property type="nucleotide sequence ID" value="XM_013165675.1"/>
</dbReference>
<dbReference type="InterPro" id="IPR052744">
    <property type="entry name" value="GPAT/DAPAT"/>
</dbReference>
<dbReference type="STRING" id="653667.S9X973"/>
<keyword evidence="2" id="KW-0812">Transmembrane</keyword>
<feature type="transmembrane region" description="Helical" evidence="2">
    <location>
        <begin position="482"/>
        <end position="502"/>
    </location>
</feature>
<dbReference type="GO" id="GO:0008654">
    <property type="term" value="P:phospholipid biosynthetic process"/>
    <property type="evidence" value="ECO:0007669"/>
    <property type="project" value="TreeGrafter"/>
</dbReference>
<feature type="transmembrane region" description="Helical" evidence="2">
    <location>
        <begin position="390"/>
        <end position="416"/>
    </location>
</feature>
<dbReference type="OrthoDB" id="2427554at2759"/>